<organism evidence="2 3">
    <name type="scientific">Aetokthonos hydrillicola Thurmond2011</name>
    <dbReference type="NCBI Taxonomy" id="2712845"/>
    <lineage>
        <taxon>Bacteria</taxon>
        <taxon>Bacillati</taxon>
        <taxon>Cyanobacteriota</taxon>
        <taxon>Cyanophyceae</taxon>
        <taxon>Nostocales</taxon>
        <taxon>Hapalosiphonaceae</taxon>
        <taxon>Aetokthonos</taxon>
    </lineage>
</organism>
<comment type="caution">
    <text evidence="2">The sequence shown here is derived from an EMBL/GenBank/DDBJ whole genome shotgun (WGS) entry which is preliminary data.</text>
</comment>
<accession>A0AAP5M740</accession>
<sequence length="57" mass="6144">MAPTTFKDGDSQDRSLNPILNQKGVVLSYAGDRALTKTTHPINGLNHKPANRTVPSV</sequence>
<evidence type="ECO:0000256" key="1">
    <source>
        <dbReference type="SAM" id="MobiDB-lite"/>
    </source>
</evidence>
<protein>
    <submittedName>
        <fullName evidence="2">Uncharacterized protein</fullName>
    </submittedName>
</protein>
<keyword evidence="3" id="KW-1185">Reference proteome</keyword>
<gene>
    <name evidence="2" type="ORF">G7B40_001755</name>
</gene>
<evidence type="ECO:0000313" key="3">
    <source>
        <dbReference type="Proteomes" id="UP000667802"/>
    </source>
</evidence>
<evidence type="ECO:0000313" key="2">
    <source>
        <dbReference type="EMBL" id="MDR9893312.1"/>
    </source>
</evidence>
<dbReference type="Proteomes" id="UP000667802">
    <property type="component" value="Unassembled WGS sequence"/>
</dbReference>
<proteinExistence type="predicted"/>
<feature type="region of interest" description="Disordered" evidence="1">
    <location>
        <begin position="38"/>
        <end position="57"/>
    </location>
</feature>
<dbReference type="AlphaFoldDB" id="A0AAP5M740"/>
<reference evidence="3" key="1">
    <citation type="journal article" date="2021" name="Science">
        <title>Hunting the eagle killer: A cyanobacterial neurotoxin causes vacuolar myelinopathy.</title>
        <authorList>
            <person name="Breinlinger S."/>
            <person name="Phillips T.J."/>
            <person name="Haram B.N."/>
            <person name="Mares J."/>
            <person name="Martinez Yerena J.A."/>
            <person name="Hrouzek P."/>
            <person name="Sobotka R."/>
            <person name="Henderson W.M."/>
            <person name="Schmieder P."/>
            <person name="Williams S.M."/>
            <person name="Lauderdale J.D."/>
            <person name="Wilde H.D."/>
            <person name="Gerrin W."/>
            <person name="Kust A."/>
            <person name="Washington J.W."/>
            <person name="Wagner C."/>
            <person name="Geier B."/>
            <person name="Liebeke M."/>
            <person name="Enke H."/>
            <person name="Niedermeyer T.H.J."/>
            <person name="Wilde S.B."/>
        </authorList>
    </citation>
    <scope>NUCLEOTIDE SEQUENCE [LARGE SCALE GENOMIC DNA]</scope>
    <source>
        <strain evidence="3">Thurmond2011</strain>
    </source>
</reference>
<name>A0AAP5M740_9CYAN</name>
<dbReference type="EMBL" id="JAALHA020000001">
    <property type="protein sequence ID" value="MDR9893312.1"/>
    <property type="molecule type" value="Genomic_DNA"/>
</dbReference>
<dbReference type="RefSeq" id="WP_208343828.1">
    <property type="nucleotide sequence ID" value="NZ_CAWQFN010000376.1"/>
</dbReference>